<feature type="transmembrane region" description="Helical" evidence="1">
    <location>
        <begin position="101"/>
        <end position="123"/>
    </location>
</feature>
<keyword evidence="1" id="KW-0812">Transmembrane</keyword>
<dbReference type="Proteomes" id="UP000827549">
    <property type="component" value="Chromosome 5"/>
</dbReference>
<keyword evidence="1" id="KW-0472">Membrane</keyword>
<sequence>MSKIAYITAALAAASGAAEATLPFGSPLFWLAASVSFYSAYFAAVFALSLSDQDERPPPARHEQLSLFDRFTFLGGPYCMGALYLRYVAPFAAAQHPAFGAMLGCTTIAIFYLIAALATLRFVHVESIINIYGSAFLGMGLFQTLAFLQQQFVPCGSTFLSYGALNLQSFPQIGYFFTIAGLCGLLVAGTIQTGRAFANGPHELAAKWYIYGVVYVGVTMGMLCYKDGKYADLGQFDIDSHLLDPSLGSNAVDEGLRTLLRHSWHL</sequence>
<organism evidence="2 3">
    <name type="scientific">Vanrija pseudolonga</name>
    <dbReference type="NCBI Taxonomy" id="143232"/>
    <lineage>
        <taxon>Eukaryota</taxon>
        <taxon>Fungi</taxon>
        <taxon>Dikarya</taxon>
        <taxon>Basidiomycota</taxon>
        <taxon>Agaricomycotina</taxon>
        <taxon>Tremellomycetes</taxon>
        <taxon>Trichosporonales</taxon>
        <taxon>Trichosporonaceae</taxon>
        <taxon>Vanrija</taxon>
    </lineage>
</organism>
<accession>A0AAF0YCG9</accession>
<proteinExistence type="predicted"/>
<feature type="transmembrane region" description="Helical" evidence="1">
    <location>
        <begin position="135"/>
        <end position="153"/>
    </location>
</feature>
<feature type="transmembrane region" description="Helical" evidence="1">
    <location>
        <begin position="173"/>
        <end position="191"/>
    </location>
</feature>
<keyword evidence="3" id="KW-1185">Reference proteome</keyword>
<reference evidence="2" key="1">
    <citation type="submission" date="2023-10" db="EMBL/GenBank/DDBJ databases">
        <authorList>
            <person name="Noh H."/>
        </authorList>
    </citation>
    <scope>NUCLEOTIDE SEQUENCE</scope>
    <source>
        <strain evidence="2">DUCC4014</strain>
    </source>
</reference>
<evidence type="ECO:0000313" key="2">
    <source>
        <dbReference type="EMBL" id="WOO84185.1"/>
    </source>
</evidence>
<feature type="transmembrane region" description="Helical" evidence="1">
    <location>
        <begin position="28"/>
        <end position="50"/>
    </location>
</feature>
<name>A0AAF0YCG9_9TREE</name>
<dbReference type="EMBL" id="CP086718">
    <property type="protein sequence ID" value="WOO84185.1"/>
    <property type="molecule type" value="Genomic_DNA"/>
</dbReference>
<evidence type="ECO:0000256" key="1">
    <source>
        <dbReference type="SAM" id="Phobius"/>
    </source>
</evidence>
<gene>
    <name evidence="2" type="ORF">LOC62_05G007705</name>
</gene>
<evidence type="ECO:0000313" key="3">
    <source>
        <dbReference type="Proteomes" id="UP000827549"/>
    </source>
</evidence>
<dbReference type="GeneID" id="87810877"/>
<protein>
    <submittedName>
        <fullName evidence="2">Uncharacterized protein</fullName>
    </submittedName>
</protein>
<dbReference type="AlphaFoldDB" id="A0AAF0YCG9"/>
<dbReference type="RefSeq" id="XP_062630211.1">
    <property type="nucleotide sequence ID" value="XM_062774227.1"/>
</dbReference>
<keyword evidence="1" id="KW-1133">Transmembrane helix</keyword>
<feature type="transmembrane region" description="Helical" evidence="1">
    <location>
        <begin position="71"/>
        <end position="89"/>
    </location>
</feature>